<dbReference type="InterPro" id="IPR001789">
    <property type="entry name" value="Sig_transdc_resp-reg_receiver"/>
</dbReference>
<accession>A0ABV0CTU4</accession>
<comment type="caution">
    <text evidence="4">The sequence shown here is derived from an EMBL/GenBank/DDBJ whole genome shotgun (WGS) entry which is preliminary data.</text>
</comment>
<feature type="modified residue" description="4-aspartylphosphate" evidence="2">
    <location>
        <position position="52"/>
    </location>
</feature>
<dbReference type="RefSeq" id="WP_346783736.1">
    <property type="nucleotide sequence ID" value="NZ_JBDLBR010000001.1"/>
</dbReference>
<dbReference type="SUPFAM" id="SSF52172">
    <property type="entry name" value="CheY-like"/>
    <property type="match status" value="1"/>
</dbReference>
<dbReference type="InterPro" id="IPR050595">
    <property type="entry name" value="Bact_response_regulator"/>
</dbReference>
<proteinExistence type="predicted"/>
<evidence type="ECO:0000256" key="1">
    <source>
        <dbReference type="ARBA" id="ARBA00022553"/>
    </source>
</evidence>
<dbReference type="PANTHER" id="PTHR44591">
    <property type="entry name" value="STRESS RESPONSE REGULATOR PROTEIN 1"/>
    <property type="match status" value="1"/>
</dbReference>
<dbReference type="InterPro" id="IPR011006">
    <property type="entry name" value="CheY-like_superfamily"/>
</dbReference>
<dbReference type="Proteomes" id="UP001484535">
    <property type="component" value="Unassembled WGS sequence"/>
</dbReference>
<name>A0ABV0CTU4_9SPHN</name>
<gene>
    <name evidence="4" type="ORF">ABDJ38_03835</name>
</gene>
<keyword evidence="1 2" id="KW-0597">Phosphoprotein</keyword>
<organism evidence="4 5">
    <name type="scientific">Aurantiacibacter flavus</name>
    <dbReference type="NCBI Taxonomy" id="3145232"/>
    <lineage>
        <taxon>Bacteria</taxon>
        <taxon>Pseudomonadati</taxon>
        <taxon>Pseudomonadota</taxon>
        <taxon>Alphaproteobacteria</taxon>
        <taxon>Sphingomonadales</taxon>
        <taxon>Erythrobacteraceae</taxon>
        <taxon>Aurantiacibacter</taxon>
    </lineage>
</organism>
<sequence length="123" mass="13391">MANILIADDDPILVELVKFRLEGAGYDTIVASDGEEAVNSIKSERPDLVVLDSMMPVIPGHEVLRIIKSDPETKDIPIVMLTARKGEADVVAAIRSGAADYLTKPFIPQELLVRIEKLLPEGV</sequence>
<dbReference type="EMBL" id="JBDLBR010000001">
    <property type="protein sequence ID" value="MEN7536298.1"/>
    <property type="molecule type" value="Genomic_DNA"/>
</dbReference>
<dbReference type="SMART" id="SM00448">
    <property type="entry name" value="REC"/>
    <property type="match status" value="1"/>
</dbReference>
<protein>
    <submittedName>
        <fullName evidence="4">Response regulator</fullName>
    </submittedName>
</protein>
<dbReference type="PROSITE" id="PS50110">
    <property type="entry name" value="RESPONSE_REGULATORY"/>
    <property type="match status" value="1"/>
</dbReference>
<feature type="domain" description="Response regulatory" evidence="3">
    <location>
        <begin position="3"/>
        <end position="119"/>
    </location>
</feature>
<evidence type="ECO:0000313" key="4">
    <source>
        <dbReference type="EMBL" id="MEN7536298.1"/>
    </source>
</evidence>
<dbReference type="PANTHER" id="PTHR44591:SF3">
    <property type="entry name" value="RESPONSE REGULATORY DOMAIN-CONTAINING PROTEIN"/>
    <property type="match status" value="1"/>
</dbReference>
<reference evidence="4 5" key="1">
    <citation type="submission" date="2024-05" db="EMBL/GenBank/DDBJ databases">
        <authorList>
            <person name="Park S."/>
        </authorList>
    </citation>
    <scope>NUCLEOTIDE SEQUENCE [LARGE SCALE GENOMIC DNA]</scope>
    <source>
        <strain evidence="4 5">DGU5</strain>
    </source>
</reference>
<dbReference type="Pfam" id="PF00072">
    <property type="entry name" value="Response_reg"/>
    <property type="match status" value="1"/>
</dbReference>
<dbReference type="Gene3D" id="3.40.50.2300">
    <property type="match status" value="1"/>
</dbReference>
<keyword evidence="5" id="KW-1185">Reference proteome</keyword>
<evidence type="ECO:0000313" key="5">
    <source>
        <dbReference type="Proteomes" id="UP001484535"/>
    </source>
</evidence>
<evidence type="ECO:0000259" key="3">
    <source>
        <dbReference type="PROSITE" id="PS50110"/>
    </source>
</evidence>
<evidence type="ECO:0000256" key="2">
    <source>
        <dbReference type="PROSITE-ProRule" id="PRU00169"/>
    </source>
</evidence>